<dbReference type="SUPFAM" id="SSF52418">
    <property type="entry name" value="Nucleoside phosphorylase/phosphoribosyltransferase catalytic domain"/>
    <property type="match status" value="1"/>
</dbReference>
<dbReference type="RefSeq" id="WP_073006318.1">
    <property type="nucleotide sequence ID" value="NZ_FQXD01000004.1"/>
</dbReference>
<proteinExistence type="inferred from homology"/>
<keyword evidence="4 9" id="KW-0808">Transferase</keyword>
<dbReference type="FunFam" id="3.40.1030.10:FF:000002">
    <property type="entry name" value="Anthranilate phosphoribosyltransferase"/>
    <property type="match status" value="1"/>
</dbReference>
<comment type="cofactor">
    <cofactor evidence="9">
        <name>Mg(2+)</name>
        <dbReference type="ChEBI" id="CHEBI:18420"/>
    </cofactor>
    <text evidence="9">Binds 2 magnesium ions per monomer.</text>
</comment>
<dbReference type="InterPro" id="IPR005940">
    <property type="entry name" value="Anthranilate_Pribosyl_Tfrase"/>
</dbReference>
<evidence type="ECO:0000256" key="3">
    <source>
        <dbReference type="ARBA" id="ARBA00022676"/>
    </source>
</evidence>
<evidence type="ECO:0000256" key="2">
    <source>
        <dbReference type="ARBA" id="ARBA00022605"/>
    </source>
</evidence>
<feature type="binding site" evidence="9">
    <location>
        <begin position="82"/>
        <end position="83"/>
    </location>
    <ligand>
        <name>5-phospho-alpha-D-ribose 1-diphosphate</name>
        <dbReference type="ChEBI" id="CHEBI:58017"/>
    </ligand>
</feature>
<dbReference type="PANTHER" id="PTHR43285">
    <property type="entry name" value="ANTHRANILATE PHOSPHORIBOSYLTRANSFERASE"/>
    <property type="match status" value="1"/>
</dbReference>
<dbReference type="GO" id="GO:0004048">
    <property type="term" value="F:anthranilate phosphoribosyltransferase activity"/>
    <property type="evidence" value="ECO:0007669"/>
    <property type="project" value="UniProtKB-UniRule"/>
</dbReference>
<evidence type="ECO:0000259" key="11">
    <source>
        <dbReference type="Pfam" id="PF02885"/>
    </source>
</evidence>
<evidence type="ECO:0000313" key="13">
    <source>
        <dbReference type="Proteomes" id="UP000184079"/>
    </source>
</evidence>
<gene>
    <name evidence="9" type="primary">trpD</name>
    <name evidence="12" type="ORF">SAMN05421807_10458</name>
</gene>
<comment type="similarity">
    <text evidence="8">In the C-terminal section; belongs to the anthranilate phosphoribosyltransferase family.</text>
</comment>
<dbReference type="Gene3D" id="3.40.1030.10">
    <property type="entry name" value="Nucleoside phosphorylase/phosphoribosyltransferase catalytic domain"/>
    <property type="match status" value="1"/>
</dbReference>
<dbReference type="GO" id="GO:0000162">
    <property type="term" value="P:L-tryptophan biosynthetic process"/>
    <property type="evidence" value="ECO:0007669"/>
    <property type="project" value="UniProtKB-UniRule"/>
</dbReference>
<dbReference type="Gene3D" id="1.20.970.10">
    <property type="entry name" value="Transferase, Pyrimidine Nucleoside Phosphorylase, Chain C"/>
    <property type="match status" value="1"/>
</dbReference>
<protein>
    <recommendedName>
        <fullName evidence="9">Anthranilate phosphoribosyltransferase</fullName>
        <ecNumber evidence="9">2.4.2.18</ecNumber>
    </recommendedName>
</protein>
<dbReference type="UniPathway" id="UPA00035">
    <property type="reaction ID" value="UER00041"/>
</dbReference>
<evidence type="ECO:0000313" key="12">
    <source>
        <dbReference type="EMBL" id="SHH11396.1"/>
    </source>
</evidence>
<feature type="binding site" evidence="9">
    <location>
        <position position="224"/>
    </location>
    <ligand>
        <name>Mg(2+)</name>
        <dbReference type="ChEBI" id="CHEBI:18420"/>
        <label>2</label>
    </ligand>
</feature>
<dbReference type="InterPro" id="IPR036320">
    <property type="entry name" value="Glycosyl_Trfase_fam3_N_dom_sf"/>
</dbReference>
<keyword evidence="3 9" id="KW-0328">Glycosyltransferase</keyword>
<dbReference type="EC" id="2.4.2.18" evidence="9"/>
<feature type="domain" description="Glycosyl transferase family 3" evidence="10">
    <location>
        <begin position="72"/>
        <end position="323"/>
    </location>
</feature>
<feature type="binding site" evidence="9">
    <location>
        <begin position="89"/>
        <end position="92"/>
    </location>
    <ligand>
        <name>5-phospho-alpha-D-ribose 1-diphosphate</name>
        <dbReference type="ChEBI" id="CHEBI:58017"/>
    </ligand>
</feature>
<feature type="binding site" evidence="9">
    <location>
        <position position="79"/>
    </location>
    <ligand>
        <name>5-phospho-alpha-D-ribose 1-diphosphate</name>
        <dbReference type="ChEBI" id="CHEBI:58017"/>
    </ligand>
</feature>
<evidence type="ECO:0000259" key="10">
    <source>
        <dbReference type="Pfam" id="PF00591"/>
    </source>
</evidence>
<feature type="binding site" evidence="9">
    <location>
        <position position="110"/>
    </location>
    <ligand>
        <name>anthranilate</name>
        <dbReference type="ChEBI" id="CHEBI:16567"/>
        <label>1</label>
    </ligand>
</feature>
<comment type="caution">
    <text evidence="9">Lacks conserved residue(s) required for the propagation of feature annotation.</text>
</comment>
<keyword evidence="9" id="KW-0479">Metal-binding</keyword>
<feature type="binding site" evidence="9">
    <location>
        <position position="225"/>
    </location>
    <ligand>
        <name>Mg(2+)</name>
        <dbReference type="ChEBI" id="CHEBI:18420"/>
        <label>1</label>
    </ligand>
</feature>
<evidence type="ECO:0000256" key="5">
    <source>
        <dbReference type="ARBA" id="ARBA00022822"/>
    </source>
</evidence>
<dbReference type="InterPro" id="IPR035902">
    <property type="entry name" value="Nuc_phospho_transferase"/>
</dbReference>
<dbReference type="HAMAP" id="MF_00211">
    <property type="entry name" value="TrpD"/>
    <property type="match status" value="1"/>
</dbReference>
<feature type="binding site" evidence="9">
    <location>
        <begin position="107"/>
        <end position="115"/>
    </location>
    <ligand>
        <name>5-phospho-alpha-D-ribose 1-diphosphate</name>
        <dbReference type="ChEBI" id="CHEBI:58017"/>
    </ligand>
</feature>
<dbReference type="InterPro" id="IPR000312">
    <property type="entry name" value="Glycosyl_Trfase_fam3"/>
</dbReference>
<comment type="function">
    <text evidence="9">Catalyzes the transfer of the phosphoribosyl group of 5-phosphorylribose-1-pyrophosphate (PRPP) to anthranilate to yield N-(5'-phosphoribosyl)-anthranilate (PRA).</text>
</comment>
<dbReference type="AlphaFoldDB" id="A0A1M5QC00"/>
<comment type="pathway">
    <text evidence="1 9">Amino-acid biosynthesis; L-tryptophan biosynthesis; L-tryptophan from chorismate: step 2/5.</text>
</comment>
<organism evidence="12 13">
    <name type="scientific">Virgibacillus chiguensis</name>
    <dbReference type="NCBI Taxonomy" id="411959"/>
    <lineage>
        <taxon>Bacteria</taxon>
        <taxon>Bacillati</taxon>
        <taxon>Bacillota</taxon>
        <taxon>Bacilli</taxon>
        <taxon>Bacillales</taxon>
        <taxon>Bacillaceae</taxon>
        <taxon>Virgibacillus</taxon>
    </lineage>
</organism>
<keyword evidence="13" id="KW-1185">Reference proteome</keyword>
<sequence>MRNHLKKLIQGHHLSFHEMKNVTLSCINNYTTESEIAALLTALQIKGETSDEIAGLVEVIRSRSLYNTTNVKNVMDNCGTGGDMSGSFNISTTSAFVIAGAGVPIAKHGNRSISSKTGSADVLETLGVSLFFTPAQVEESLDKNKIVFLFAPHVHDALRSFSKVRKDLGLPTIFNIIGPLINPVMLHSQFIGVYRKEKLEIVAQTLHKLGRKRAIVVNGANGMDEASLSGVNHLILLEDGKLKPFTLHPEEVGLPMYPNEEIQGGDAKKNAAIMKDVLQGNSSAYLDTVLLNAGLGLYAHGTASSIQQGVELANESVRSGKALACLLNLVDFSKKCTREVI</sequence>
<keyword evidence="9" id="KW-0460">Magnesium</keyword>
<dbReference type="GO" id="GO:0000287">
    <property type="term" value="F:magnesium ion binding"/>
    <property type="evidence" value="ECO:0007669"/>
    <property type="project" value="UniProtKB-UniRule"/>
</dbReference>
<keyword evidence="6 9" id="KW-0057">Aromatic amino acid biosynthesis</keyword>
<dbReference type="PANTHER" id="PTHR43285:SF2">
    <property type="entry name" value="ANTHRANILATE PHOSPHORIBOSYLTRANSFERASE"/>
    <property type="match status" value="1"/>
</dbReference>
<feature type="binding site" evidence="9">
    <location>
        <position position="91"/>
    </location>
    <ligand>
        <name>Mg(2+)</name>
        <dbReference type="ChEBI" id="CHEBI:18420"/>
        <label>1</label>
    </ligand>
</feature>
<dbReference type="OrthoDB" id="9806430at2"/>
<evidence type="ECO:0000256" key="8">
    <source>
        <dbReference type="ARBA" id="ARBA00061188"/>
    </source>
</evidence>
<comment type="similarity">
    <text evidence="9">Belongs to the anthranilate phosphoribosyltransferase family.</text>
</comment>
<feature type="binding site" evidence="9">
    <location>
        <position position="119"/>
    </location>
    <ligand>
        <name>5-phospho-alpha-D-ribose 1-diphosphate</name>
        <dbReference type="ChEBI" id="CHEBI:58017"/>
    </ligand>
</feature>
<evidence type="ECO:0000256" key="7">
    <source>
        <dbReference type="ARBA" id="ARBA00052328"/>
    </source>
</evidence>
<dbReference type="NCBIfam" id="TIGR01245">
    <property type="entry name" value="trpD"/>
    <property type="match status" value="1"/>
</dbReference>
<evidence type="ECO:0000256" key="4">
    <source>
        <dbReference type="ARBA" id="ARBA00022679"/>
    </source>
</evidence>
<evidence type="ECO:0000256" key="6">
    <source>
        <dbReference type="ARBA" id="ARBA00023141"/>
    </source>
</evidence>
<feature type="binding site" evidence="9">
    <location>
        <position position="165"/>
    </location>
    <ligand>
        <name>anthranilate</name>
        <dbReference type="ChEBI" id="CHEBI:16567"/>
        <label>2</label>
    </ligand>
</feature>
<dbReference type="SUPFAM" id="SSF47648">
    <property type="entry name" value="Nucleoside phosphorylase/phosphoribosyltransferase N-terminal domain"/>
    <property type="match status" value="1"/>
</dbReference>
<comment type="catalytic activity">
    <reaction evidence="7 9">
        <text>N-(5-phospho-beta-D-ribosyl)anthranilate + diphosphate = 5-phospho-alpha-D-ribose 1-diphosphate + anthranilate</text>
        <dbReference type="Rhea" id="RHEA:11768"/>
        <dbReference type="ChEBI" id="CHEBI:16567"/>
        <dbReference type="ChEBI" id="CHEBI:18277"/>
        <dbReference type="ChEBI" id="CHEBI:33019"/>
        <dbReference type="ChEBI" id="CHEBI:58017"/>
        <dbReference type="EC" id="2.4.2.18"/>
    </reaction>
</comment>
<dbReference type="EMBL" id="FQXD01000004">
    <property type="protein sequence ID" value="SHH11396.1"/>
    <property type="molecule type" value="Genomic_DNA"/>
</dbReference>
<dbReference type="Pfam" id="PF00591">
    <property type="entry name" value="Glycos_transf_3"/>
    <property type="match status" value="1"/>
</dbReference>
<evidence type="ECO:0000256" key="9">
    <source>
        <dbReference type="HAMAP-Rule" id="MF_00211"/>
    </source>
</evidence>
<dbReference type="Proteomes" id="UP000184079">
    <property type="component" value="Unassembled WGS sequence"/>
</dbReference>
<feature type="domain" description="Glycosyl transferase family 3 N-terminal" evidence="11">
    <location>
        <begin position="4"/>
        <end position="63"/>
    </location>
</feature>
<feature type="binding site" evidence="9">
    <location>
        <position position="79"/>
    </location>
    <ligand>
        <name>anthranilate</name>
        <dbReference type="ChEBI" id="CHEBI:16567"/>
        <label>1</label>
    </ligand>
</feature>
<evidence type="ECO:0000256" key="1">
    <source>
        <dbReference type="ARBA" id="ARBA00004907"/>
    </source>
</evidence>
<dbReference type="InterPro" id="IPR017459">
    <property type="entry name" value="Glycosyl_Trfase_fam3_N_dom"/>
</dbReference>
<keyword evidence="5 9" id="KW-0822">Tryptophan biosynthesis</keyword>
<dbReference type="Pfam" id="PF02885">
    <property type="entry name" value="Glycos_trans_3N"/>
    <property type="match status" value="1"/>
</dbReference>
<comment type="subunit">
    <text evidence="9">Homodimer.</text>
</comment>
<dbReference type="GO" id="GO:0005829">
    <property type="term" value="C:cytosol"/>
    <property type="evidence" value="ECO:0007669"/>
    <property type="project" value="TreeGrafter"/>
</dbReference>
<feature type="binding site" evidence="9">
    <location>
        <position position="87"/>
    </location>
    <ligand>
        <name>5-phospho-alpha-D-ribose 1-diphosphate</name>
        <dbReference type="ChEBI" id="CHEBI:58017"/>
    </ligand>
</feature>
<keyword evidence="2 9" id="KW-0028">Amino-acid biosynthesis</keyword>
<feature type="binding site" evidence="9">
    <location>
        <position position="225"/>
    </location>
    <ligand>
        <name>Mg(2+)</name>
        <dbReference type="ChEBI" id="CHEBI:18420"/>
        <label>2</label>
    </ligand>
</feature>
<reference evidence="13" key="1">
    <citation type="submission" date="2016-11" db="EMBL/GenBank/DDBJ databases">
        <authorList>
            <person name="Varghese N."/>
            <person name="Submissions S."/>
        </authorList>
    </citation>
    <scope>NUCLEOTIDE SEQUENCE [LARGE SCALE GENOMIC DNA]</scope>
    <source>
        <strain evidence="13">CGMCC 1.6496</strain>
    </source>
</reference>
<name>A0A1M5QC00_9BACI</name>
<accession>A0A1M5QC00</accession>